<sequence>MKAAVNPIGRNLKTRTLWILAAIGLIIFVYVQVLPSILSDTLQVEQSKNVITKDQAKNSAAKFMESTLGISGDMEKALVTYEAHSEMYGYLTKEKLMESYLKSYGEKFPLEMFRVRFENPDAVHSAVTVDVHLTTGQVVGFEKIGSAGNSTKDLMLLIGSESTESLLAREGNLGLNEKDALATKYLKVFGFDRNKLDLVSEEDEVGIRYQFKGYTSGQSQGYLDFRFEYGQVSSMESYFDTPQAHLNYVKDQTQIAYWLTFGGYALLTFVLGILAIIFSVKARRHSSFKRGIFLSSCYFVLTMVGAINMLPYLQKEGGEPLILLIGFVVQGVLSLIMAASVYFSLVGGDGLLRQNGHNLWARAKEPGYGRHILSSMANGYAWAFILLGVQSIIFIILDQTIHFWSTTDASQSPYNLLYPLLFPLLAWVAGIGEEAVYRLFGIPMVKKMVRSTFLASFITTMIWALGHTLYPIYPVITRPIELCIIGLLFSFIFLRYGYIAAVFSHVIFDSILMALSLMFMGGSINLAAGVFYIILPAVVAYVIYLFNPPSKERKVPFTQKREEPLITIPHPEGRL</sequence>
<proteinExistence type="predicted"/>
<feature type="transmembrane region" description="Helical" evidence="1">
    <location>
        <begin position="379"/>
        <end position="397"/>
    </location>
</feature>
<feature type="transmembrane region" description="Helical" evidence="1">
    <location>
        <begin position="417"/>
        <end position="440"/>
    </location>
</feature>
<evidence type="ECO:0000256" key="1">
    <source>
        <dbReference type="SAM" id="Phobius"/>
    </source>
</evidence>
<dbReference type="RefSeq" id="WP_188541661.1">
    <property type="nucleotide sequence ID" value="NZ_BMFT01000003.1"/>
</dbReference>
<dbReference type="Proteomes" id="UP000659344">
    <property type="component" value="Unassembled WGS sequence"/>
</dbReference>
<feature type="transmembrane region" description="Helical" evidence="1">
    <location>
        <begin position="476"/>
        <end position="494"/>
    </location>
</feature>
<feature type="transmembrane region" description="Helical" evidence="1">
    <location>
        <begin position="452"/>
        <end position="470"/>
    </location>
</feature>
<dbReference type="EMBL" id="BMFT01000003">
    <property type="protein sequence ID" value="GGH34452.1"/>
    <property type="molecule type" value="Genomic_DNA"/>
</dbReference>
<gene>
    <name evidence="3" type="ORF">GCM10008013_40190</name>
</gene>
<name>A0ABQ1YQ31_9BACL</name>
<feature type="transmembrane region" description="Helical" evidence="1">
    <location>
        <begin position="255"/>
        <end position="280"/>
    </location>
</feature>
<keyword evidence="4" id="KW-1185">Reference proteome</keyword>
<feature type="transmembrane region" description="Helical" evidence="1">
    <location>
        <begin position="17"/>
        <end position="38"/>
    </location>
</feature>
<evidence type="ECO:0000259" key="2">
    <source>
        <dbReference type="Pfam" id="PF02517"/>
    </source>
</evidence>
<keyword evidence="1" id="KW-1133">Transmembrane helix</keyword>
<keyword evidence="1" id="KW-0812">Transmembrane</keyword>
<comment type="caution">
    <text evidence="3">The sequence shown here is derived from an EMBL/GenBank/DDBJ whole genome shotgun (WGS) entry which is preliminary data.</text>
</comment>
<feature type="domain" description="CAAX prenyl protease 2/Lysostaphin resistance protein A-like" evidence="2">
    <location>
        <begin position="419"/>
        <end position="510"/>
    </location>
</feature>
<evidence type="ECO:0000313" key="3">
    <source>
        <dbReference type="EMBL" id="GGH34452.1"/>
    </source>
</evidence>
<organism evidence="3 4">
    <name type="scientific">Paenibacillus segetis</name>
    <dbReference type="NCBI Taxonomy" id="1325360"/>
    <lineage>
        <taxon>Bacteria</taxon>
        <taxon>Bacillati</taxon>
        <taxon>Bacillota</taxon>
        <taxon>Bacilli</taxon>
        <taxon>Bacillales</taxon>
        <taxon>Paenibacillaceae</taxon>
        <taxon>Paenibacillus</taxon>
    </lineage>
</organism>
<keyword evidence="1" id="KW-0472">Membrane</keyword>
<accession>A0ABQ1YQ31</accession>
<feature type="transmembrane region" description="Helical" evidence="1">
    <location>
        <begin position="322"/>
        <end position="345"/>
    </location>
</feature>
<dbReference type="InterPro" id="IPR003675">
    <property type="entry name" value="Rce1/LyrA-like_dom"/>
</dbReference>
<evidence type="ECO:0000313" key="4">
    <source>
        <dbReference type="Proteomes" id="UP000659344"/>
    </source>
</evidence>
<reference evidence="4" key="1">
    <citation type="journal article" date="2019" name="Int. J. Syst. Evol. Microbiol.">
        <title>The Global Catalogue of Microorganisms (GCM) 10K type strain sequencing project: providing services to taxonomists for standard genome sequencing and annotation.</title>
        <authorList>
            <consortium name="The Broad Institute Genomics Platform"/>
            <consortium name="The Broad Institute Genome Sequencing Center for Infectious Disease"/>
            <person name="Wu L."/>
            <person name="Ma J."/>
        </authorList>
    </citation>
    <scope>NUCLEOTIDE SEQUENCE [LARGE SCALE GENOMIC DNA]</scope>
    <source>
        <strain evidence="4">CGMCC 1.12769</strain>
    </source>
</reference>
<dbReference type="Pfam" id="PF02517">
    <property type="entry name" value="Rce1-like"/>
    <property type="match status" value="1"/>
</dbReference>
<feature type="transmembrane region" description="Helical" evidence="1">
    <location>
        <begin position="292"/>
        <end position="310"/>
    </location>
</feature>
<feature type="transmembrane region" description="Helical" evidence="1">
    <location>
        <begin position="526"/>
        <end position="546"/>
    </location>
</feature>
<protein>
    <recommendedName>
        <fullName evidence="2">CAAX prenyl protease 2/Lysostaphin resistance protein A-like domain-containing protein</fullName>
    </recommendedName>
</protein>
<feature type="transmembrane region" description="Helical" evidence="1">
    <location>
        <begin position="501"/>
        <end position="520"/>
    </location>
</feature>